<dbReference type="AlphaFoldDB" id="A0A9D5A884"/>
<evidence type="ECO:0000313" key="2">
    <source>
        <dbReference type="Proteomes" id="UP001058974"/>
    </source>
</evidence>
<dbReference type="Gramene" id="Psat06G0235900-T1">
    <property type="protein sequence ID" value="KAI5396125.1"/>
    <property type="gene ID" value="KIW84_062359"/>
</dbReference>
<organism evidence="1 2">
    <name type="scientific">Pisum sativum</name>
    <name type="common">Garden pea</name>
    <name type="synonym">Lathyrus oleraceus</name>
    <dbReference type="NCBI Taxonomy" id="3888"/>
    <lineage>
        <taxon>Eukaryota</taxon>
        <taxon>Viridiplantae</taxon>
        <taxon>Streptophyta</taxon>
        <taxon>Embryophyta</taxon>
        <taxon>Tracheophyta</taxon>
        <taxon>Spermatophyta</taxon>
        <taxon>Magnoliopsida</taxon>
        <taxon>eudicotyledons</taxon>
        <taxon>Gunneridae</taxon>
        <taxon>Pentapetalae</taxon>
        <taxon>rosids</taxon>
        <taxon>fabids</taxon>
        <taxon>Fabales</taxon>
        <taxon>Fabaceae</taxon>
        <taxon>Papilionoideae</taxon>
        <taxon>50 kb inversion clade</taxon>
        <taxon>NPAAA clade</taxon>
        <taxon>Hologalegina</taxon>
        <taxon>IRL clade</taxon>
        <taxon>Fabeae</taxon>
        <taxon>Lathyrus</taxon>
    </lineage>
</organism>
<dbReference type="Proteomes" id="UP001058974">
    <property type="component" value="Chromosome 6"/>
</dbReference>
<dbReference type="EMBL" id="JAMSHJ010000006">
    <property type="protein sequence ID" value="KAI5396125.1"/>
    <property type="molecule type" value="Genomic_DNA"/>
</dbReference>
<keyword evidence="2" id="KW-1185">Reference proteome</keyword>
<proteinExistence type="predicted"/>
<comment type="caution">
    <text evidence="1">The sequence shown here is derived from an EMBL/GenBank/DDBJ whole genome shotgun (WGS) entry which is preliminary data.</text>
</comment>
<accession>A0A9D5A884</accession>
<name>A0A9D5A884_PEA</name>
<evidence type="ECO:0000313" key="1">
    <source>
        <dbReference type="EMBL" id="KAI5396125.1"/>
    </source>
</evidence>
<gene>
    <name evidence="1" type="ORF">KIW84_062359</name>
</gene>
<protein>
    <submittedName>
        <fullName evidence="1">Uncharacterized protein</fullName>
    </submittedName>
</protein>
<sequence>MMINEEKNPISKDNNVYEGNPTVNYMSELHLLDTFPTSNISANIGMQYNWDQPRENTLPSSSGTTGFSLNNLVDKTPSDLLDTGQNTNDMFNFSFDPHSLKPAQQHDYQQTDQLTTMVQPPPMHDLPILCIQIAMTKATRKPAFSQQKQKSTAERGI</sequence>
<reference evidence="1 2" key="1">
    <citation type="journal article" date="2022" name="Nat. Genet.">
        <title>Improved pea reference genome and pan-genome highlight genomic features and evolutionary characteristics.</title>
        <authorList>
            <person name="Yang T."/>
            <person name="Liu R."/>
            <person name="Luo Y."/>
            <person name="Hu S."/>
            <person name="Wang D."/>
            <person name="Wang C."/>
            <person name="Pandey M.K."/>
            <person name="Ge S."/>
            <person name="Xu Q."/>
            <person name="Li N."/>
            <person name="Li G."/>
            <person name="Huang Y."/>
            <person name="Saxena R.K."/>
            <person name="Ji Y."/>
            <person name="Li M."/>
            <person name="Yan X."/>
            <person name="He Y."/>
            <person name="Liu Y."/>
            <person name="Wang X."/>
            <person name="Xiang C."/>
            <person name="Varshney R.K."/>
            <person name="Ding H."/>
            <person name="Gao S."/>
            <person name="Zong X."/>
        </authorList>
    </citation>
    <scope>NUCLEOTIDE SEQUENCE [LARGE SCALE GENOMIC DNA]</scope>
    <source>
        <strain evidence="1 2">cv. Zhongwan 6</strain>
    </source>
</reference>